<name>A0A284RYE3_ARMOS</name>
<dbReference type="OMA" id="KYEQFHL"/>
<reference evidence="4" key="1">
    <citation type="journal article" date="2017" name="Nat. Ecol. Evol.">
        <title>Genome expansion and lineage-specific genetic innovations in the forest pathogenic fungi Armillaria.</title>
        <authorList>
            <person name="Sipos G."/>
            <person name="Prasanna A.N."/>
            <person name="Walter M.C."/>
            <person name="O'Connor E."/>
            <person name="Balint B."/>
            <person name="Krizsan K."/>
            <person name="Kiss B."/>
            <person name="Hess J."/>
            <person name="Varga T."/>
            <person name="Slot J."/>
            <person name="Riley R."/>
            <person name="Boka B."/>
            <person name="Rigling D."/>
            <person name="Barry K."/>
            <person name="Lee J."/>
            <person name="Mihaltcheva S."/>
            <person name="LaButti K."/>
            <person name="Lipzen A."/>
            <person name="Waldron R."/>
            <person name="Moloney N.M."/>
            <person name="Sperisen C."/>
            <person name="Kredics L."/>
            <person name="Vagvoelgyi C."/>
            <person name="Patrignani A."/>
            <person name="Fitzpatrick D."/>
            <person name="Nagy I."/>
            <person name="Doyle S."/>
            <person name="Anderson J.B."/>
            <person name="Grigoriev I.V."/>
            <person name="Gueldener U."/>
            <person name="Muensterkoetter M."/>
            <person name="Nagy L.G."/>
        </authorList>
    </citation>
    <scope>NUCLEOTIDE SEQUENCE [LARGE SCALE GENOMIC DNA]</scope>
    <source>
        <strain evidence="4">C18/9</strain>
    </source>
</reference>
<keyword evidence="4" id="KW-1185">Reference proteome</keyword>
<dbReference type="STRING" id="47428.A0A284RYE3"/>
<evidence type="ECO:0000313" key="4">
    <source>
        <dbReference type="Proteomes" id="UP000219338"/>
    </source>
</evidence>
<gene>
    <name evidence="3" type="ORF">ARMOST_17227</name>
</gene>
<dbReference type="GO" id="GO:0016491">
    <property type="term" value="F:oxidoreductase activity"/>
    <property type="evidence" value="ECO:0007669"/>
    <property type="project" value="InterPro"/>
</dbReference>
<comment type="similarity">
    <text evidence="1">Belongs to the tpcK family.</text>
</comment>
<dbReference type="InterPro" id="IPR011008">
    <property type="entry name" value="Dimeric_a/b-barrel"/>
</dbReference>
<dbReference type="OrthoDB" id="3183782at2759"/>
<evidence type="ECO:0000259" key="2">
    <source>
        <dbReference type="Pfam" id="PF07110"/>
    </source>
</evidence>
<dbReference type="Gene3D" id="3.30.70.100">
    <property type="match status" value="1"/>
</dbReference>
<accession>A0A284RYE3</accession>
<dbReference type="Pfam" id="PF07110">
    <property type="entry name" value="EthD"/>
    <property type="match status" value="1"/>
</dbReference>
<protein>
    <recommendedName>
        <fullName evidence="2">EthD domain-containing protein</fullName>
    </recommendedName>
</protein>
<dbReference type="InterPro" id="IPR009799">
    <property type="entry name" value="EthD_dom"/>
</dbReference>
<dbReference type="SUPFAM" id="SSF54909">
    <property type="entry name" value="Dimeric alpha+beta barrel"/>
    <property type="match status" value="1"/>
</dbReference>
<dbReference type="AlphaFoldDB" id="A0A284RYE3"/>
<dbReference type="Proteomes" id="UP000219338">
    <property type="component" value="Unassembled WGS sequence"/>
</dbReference>
<proteinExistence type="inferred from homology"/>
<sequence length="135" mass="15597">MSTSSSPTLKLTQNRVRVAGFLKRKPGISKEEFTRRWLQHAELFKSTEMSKNILKYDQMHVNDETNALLKQMGAPTCDWDGIAIMEVESFEKILSTTTNEEYERVIVPDELGFLDREKTQVVPLNFGVFIDRPEK</sequence>
<evidence type="ECO:0000313" key="3">
    <source>
        <dbReference type="EMBL" id="SJL13779.1"/>
    </source>
</evidence>
<feature type="domain" description="EthD" evidence="2">
    <location>
        <begin position="25"/>
        <end position="116"/>
    </location>
</feature>
<organism evidence="3 4">
    <name type="scientific">Armillaria ostoyae</name>
    <name type="common">Armillaria root rot fungus</name>
    <dbReference type="NCBI Taxonomy" id="47428"/>
    <lineage>
        <taxon>Eukaryota</taxon>
        <taxon>Fungi</taxon>
        <taxon>Dikarya</taxon>
        <taxon>Basidiomycota</taxon>
        <taxon>Agaricomycotina</taxon>
        <taxon>Agaricomycetes</taxon>
        <taxon>Agaricomycetidae</taxon>
        <taxon>Agaricales</taxon>
        <taxon>Marasmiineae</taxon>
        <taxon>Physalacriaceae</taxon>
        <taxon>Armillaria</taxon>
    </lineage>
</organism>
<evidence type="ECO:0000256" key="1">
    <source>
        <dbReference type="ARBA" id="ARBA00005986"/>
    </source>
</evidence>
<dbReference type="EMBL" id="FUEG01000021">
    <property type="protein sequence ID" value="SJL13779.1"/>
    <property type="molecule type" value="Genomic_DNA"/>
</dbReference>